<keyword evidence="4" id="KW-1185">Reference proteome</keyword>
<feature type="compositionally biased region" description="Pro residues" evidence="1">
    <location>
        <begin position="133"/>
        <end position="151"/>
    </location>
</feature>
<feature type="compositionally biased region" description="Low complexity" evidence="1">
    <location>
        <begin position="332"/>
        <end position="342"/>
    </location>
</feature>
<evidence type="ECO:0000313" key="4">
    <source>
        <dbReference type="Proteomes" id="UP000076532"/>
    </source>
</evidence>
<dbReference type="Pfam" id="PF13649">
    <property type="entry name" value="Methyltransf_25"/>
    <property type="match status" value="1"/>
</dbReference>
<feature type="compositionally biased region" description="Pro residues" evidence="1">
    <location>
        <begin position="113"/>
        <end position="123"/>
    </location>
</feature>
<feature type="region of interest" description="Disordered" evidence="1">
    <location>
        <begin position="575"/>
        <end position="733"/>
    </location>
</feature>
<dbReference type="Gene3D" id="3.40.50.150">
    <property type="entry name" value="Vaccinia Virus protein VP39"/>
    <property type="match status" value="1"/>
</dbReference>
<feature type="compositionally biased region" description="Low complexity" evidence="1">
    <location>
        <begin position="587"/>
        <end position="603"/>
    </location>
</feature>
<organism evidence="3 4">
    <name type="scientific">Athelia psychrophila</name>
    <dbReference type="NCBI Taxonomy" id="1759441"/>
    <lineage>
        <taxon>Eukaryota</taxon>
        <taxon>Fungi</taxon>
        <taxon>Dikarya</taxon>
        <taxon>Basidiomycota</taxon>
        <taxon>Agaricomycotina</taxon>
        <taxon>Agaricomycetes</taxon>
        <taxon>Agaricomycetidae</taxon>
        <taxon>Atheliales</taxon>
        <taxon>Atheliaceae</taxon>
        <taxon>Athelia</taxon>
    </lineage>
</organism>
<sequence>MLSPYPFRMRPRAHSNPARPKLNRSPHSSPDHSSSSTEVDAVAKKQAAAKKPRRGGSLFSSTAHLVPPLPASPSPATPTIPLPPPLPVPEVPATSPSQDVVPSHHTPDATPSPAKPPLRPPRNPARKSIDPPIANPFPLPMPSPFQGPGPAPRRMSTASSSSARPSISSVRPSSSSGARDSKAMWDSNSGAAGGDVGVGIGKLVRRHKSSNYAQNNGPPPSVSLFTRVGRMERRGPEKEREKESAYPLQKGKEKEKLKEKEEKHKSPSSPGGSFTHALNTYYTSLTITPRHSSVSLRRPSQPPPTSHKRVETSPGGLSPRESYQVSHTHTPSSESISASSSSHSREKGKGKEKAPAPASAPNLNTLDRTILQELKLSLSARDSQFVLKGPSPSCSSPFGLGLSGGTRHHPYPAAEVPYPRSYARSAVDLDVWETKWCEQLCGSLTWNVFPPDAPPKKVLDLGCGTGTWIMECTKMWKDARFVGLDIVPLQPDLKRVGSRDAARVHWVQANFLEGLPFPNDEFDFVHVKRIARAVPEDKWDALFEEIARVMKPGAAFEMFEEELYWPGTLRDVDGDSLADSDSEAYASPRSRSRTPSPDRSSLSELPRAHARSESPATPRPTNRRNTDPPMPSWTLTSPSPAAKRHDARPRSVFAPSSPRLPSLSISTMLESPGPETPRDHKFASPVMRPSISTGSTMESATPSNYRGSFSPSRESSPPTSPHTSPVQSTFTASPLSPLVRTAPLAPPNPHDHSVLEAIYTEMHAQRFINLAPLSLLTNSLSLWFKDLRTHPPLNLTFPPPPVHPRRRSPEPRATEYDDESDAENSQSESDLFVHSEEESGGTAQADAANSDTHFVSKVGLLLGTSPYVFLDDGQFAAFSPSTKASFPSAMHGTPSSPVMSQPWTVMDNELADANPDAVVKALEGLPPVPAPPSEGPPSQMQQLAAALANYKLRLPNPQMRFDLRTLNLHLALRTAEVLACAEAMWEWVVAYQAEQQKRTKMRRARATLASPLKEPVRSVIAELSRAEFDGLISQFDMDMRDQYSLGSVLEDRFAWGVISMPSHQDRKAFDTACSMWEKYQHKKRLGRATEAQAQPVVRQGRRHSHSQLLSESSATFGQLPTIPDSVSLRNGSGRPMMDFEEDDEGVPPGQDDAGVSPSQLHRSDSHKSSRRGTSAGRTARRKVSRNHSQVSLSLPLEYDGGDVPGDQPHPSGRLCRTLRVFVAWKA</sequence>
<feature type="compositionally biased region" description="Polar residues" evidence="1">
    <location>
        <begin position="321"/>
        <end position="331"/>
    </location>
</feature>
<reference evidence="3 4" key="1">
    <citation type="journal article" date="2016" name="Mol. Biol. Evol.">
        <title>Comparative Genomics of Early-Diverging Mushroom-Forming Fungi Provides Insights into the Origins of Lignocellulose Decay Capabilities.</title>
        <authorList>
            <person name="Nagy L.G."/>
            <person name="Riley R."/>
            <person name="Tritt A."/>
            <person name="Adam C."/>
            <person name="Daum C."/>
            <person name="Floudas D."/>
            <person name="Sun H."/>
            <person name="Yadav J.S."/>
            <person name="Pangilinan J."/>
            <person name="Larsson K.H."/>
            <person name="Matsuura K."/>
            <person name="Barry K."/>
            <person name="Labutti K."/>
            <person name="Kuo R."/>
            <person name="Ohm R.A."/>
            <person name="Bhattacharya S.S."/>
            <person name="Shirouzu T."/>
            <person name="Yoshinaga Y."/>
            <person name="Martin F.M."/>
            <person name="Grigoriev I.V."/>
            <person name="Hibbett D.S."/>
        </authorList>
    </citation>
    <scope>NUCLEOTIDE SEQUENCE [LARGE SCALE GENOMIC DNA]</scope>
    <source>
        <strain evidence="3 4">CBS 109695</strain>
    </source>
</reference>
<feature type="compositionally biased region" description="Polar residues" evidence="1">
    <location>
        <begin position="1106"/>
        <end position="1118"/>
    </location>
</feature>
<dbReference type="InterPro" id="IPR029063">
    <property type="entry name" value="SAM-dependent_MTases_sf"/>
</dbReference>
<feature type="region of interest" description="Disordered" evidence="1">
    <location>
        <begin position="1"/>
        <end position="364"/>
    </location>
</feature>
<feature type="region of interest" description="Disordered" evidence="1">
    <location>
        <begin position="793"/>
        <end position="848"/>
    </location>
</feature>
<feature type="compositionally biased region" description="Polar residues" evidence="1">
    <location>
        <begin position="267"/>
        <end position="295"/>
    </location>
</feature>
<dbReference type="InterPro" id="IPR041698">
    <property type="entry name" value="Methyltransf_25"/>
</dbReference>
<dbReference type="STRING" id="436010.A0A166W5M7"/>
<feature type="region of interest" description="Disordered" evidence="1">
    <location>
        <begin position="1085"/>
        <end position="1212"/>
    </location>
</feature>
<dbReference type="PANTHER" id="PTHR43591">
    <property type="entry name" value="METHYLTRANSFERASE"/>
    <property type="match status" value="1"/>
</dbReference>
<dbReference type="Proteomes" id="UP000076532">
    <property type="component" value="Unassembled WGS sequence"/>
</dbReference>
<evidence type="ECO:0000256" key="1">
    <source>
        <dbReference type="SAM" id="MobiDB-lite"/>
    </source>
</evidence>
<protein>
    <recommendedName>
        <fullName evidence="2">Methyltransferase domain-containing protein</fullName>
    </recommendedName>
</protein>
<dbReference type="PANTHER" id="PTHR43591:SF24">
    <property type="entry name" value="2-METHOXY-6-POLYPRENYL-1,4-BENZOQUINOL METHYLASE, MITOCHONDRIAL"/>
    <property type="match status" value="1"/>
</dbReference>
<name>A0A166W5M7_9AGAM</name>
<proteinExistence type="predicted"/>
<feature type="compositionally biased region" description="Low complexity" evidence="1">
    <location>
        <begin position="655"/>
        <end position="666"/>
    </location>
</feature>
<feature type="compositionally biased region" description="Pro residues" evidence="1">
    <location>
        <begin position="67"/>
        <end position="90"/>
    </location>
</feature>
<dbReference type="SUPFAM" id="SSF53335">
    <property type="entry name" value="S-adenosyl-L-methionine-dependent methyltransferases"/>
    <property type="match status" value="1"/>
</dbReference>
<dbReference type="OrthoDB" id="2013972at2759"/>
<feature type="compositionally biased region" description="Gly residues" evidence="1">
    <location>
        <begin position="191"/>
        <end position="200"/>
    </location>
</feature>
<gene>
    <name evidence="3" type="ORF">FIBSPDRAFT_881607</name>
</gene>
<evidence type="ECO:0000313" key="3">
    <source>
        <dbReference type="EMBL" id="KZP33402.1"/>
    </source>
</evidence>
<feature type="compositionally biased region" description="Low complexity" evidence="1">
    <location>
        <begin position="152"/>
        <end position="178"/>
    </location>
</feature>
<feature type="domain" description="Methyltransferase" evidence="2">
    <location>
        <begin position="458"/>
        <end position="553"/>
    </location>
</feature>
<evidence type="ECO:0000259" key="2">
    <source>
        <dbReference type="Pfam" id="PF13649"/>
    </source>
</evidence>
<dbReference type="GO" id="GO:0008168">
    <property type="term" value="F:methyltransferase activity"/>
    <property type="evidence" value="ECO:0007669"/>
    <property type="project" value="TreeGrafter"/>
</dbReference>
<dbReference type="CDD" id="cd02440">
    <property type="entry name" value="AdoMet_MTases"/>
    <property type="match status" value="1"/>
</dbReference>
<accession>A0A166W5M7</accession>
<feature type="compositionally biased region" description="Basic and acidic residues" evidence="1">
    <location>
        <begin position="343"/>
        <end position="354"/>
    </location>
</feature>
<feature type="compositionally biased region" description="Polar residues" evidence="1">
    <location>
        <begin position="690"/>
        <end position="707"/>
    </location>
</feature>
<feature type="compositionally biased region" description="Low complexity" evidence="1">
    <location>
        <begin position="708"/>
        <end position="729"/>
    </location>
</feature>
<dbReference type="EMBL" id="KV417482">
    <property type="protein sequence ID" value="KZP33402.1"/>
    <property type="molecule type" value="Genomic_DNA"/>
</dbReference>
<feature type="compositionally biased region" description="Basic and acidic residues" evidence="1">
    <location>
        <begin position="229"/>
        <end position="265"/>
    </location>
</feature>
<dbReference type="AlphaFoldDB" id="A0A166W5M7"/>
<feature type="compositionally biased region" description="Low complexity" evidence="1">
    <location>
        <begin position="25"/>
        <end position="36"/>
    </location>
</feature>